<feature type="compositionally biased region" description="Polar residues" evidence="1">
    <location>
        <begin position="195"/>
        <end position="211"/>
    </location>
</feature>
<sequence>MGFGERKAQGPFGRQREIGRHVHTSMLNNCGCTIGHAKNSQLACILKTSSWTTSHGCFEFPSRTGLVLRLACSMHTSMRPLLSSGTSGSIAAQPTAGRTARRLFLAPSSCTASSTCPRLTQVLNPDVELTRTTASAGNVSASASDASTSAVLAAQGLERSFQSGTATWPQEVHFAQDGEHFLRPRASEADEPQPVASTSAPSRDSIPTATQQRRRPWGVTGAAASDAAEPAPLSALTNATSKAQAGELHNTHLRLDPTQLNRIRTSAGPKSSLNSRQQHTSLSTGPRTWPVRTQRPRLRPAPPPLSWPDYPYTRYPVSSACSPYDTAGLKLEALFQCVLHYPRVPPKLLRFLRREVPDGPAGRLAAVTATVERLTDAVGREVAVYLIRRNSWVVLVPADCVAPRMEALRRLLGLPPGGIPDMLRKNPNLLRMEESTLRGRYDALQDALYDAVGFDEHKLRALILKYPLILNFRHQSVHSALMALRVLCSARPEWTTFYQVLSPSQVAFFIRERVITLLRLEYLLLTGGGNGWTLRDIMKMSNNMFRKACGGFRSWMQERLRRLRHRLAAARQAVEARAAAQGRTLSRGELERVAMQVQAQCARAEQERFHRQFVARRQAERRDMEKRMEQRQRAIEEKMGLLKQAGGQADEEEDQDPEEEEEEEGNPPPRQYGKQRQPRLASGNSSSSGGSGAGRSGGPKRTAARYFGPSQGMGAAAAAAGKVPSPLQQPQVPEQAGGSGGVRQGVRHHAAALPTQQPPPVSLSSADPLYRVTLGHVWQRPGSKVVPEPLPIVVMGPYYLFSRVALQFEVFTVDLDQVECIASRNASRAALWGFFK</sequence>
<proteinExistence type="predicted"/>
<evidence type="ECO:0000313" key="2">
    <source>
        <dbReference type="EMBL" id="EFJ45428.1"/>
    </source>
</evidence>
<dbReference type="InParanoid" id="D8U433"/>
<organism evidence="3">
    <name type="scientific">Volvox carteri f. nagariensis</name>
    <dbReference type="NCBI Taxonomy" id="3068"/>
    <lineage>
        <taxon>Eukaryota</taxon>
        <taxon>Viridiplantae</taxon>
        <taxon>Chlorophyta</taxon>
        <taxon>core chlorophytes</taxon>
        <taxon>Chlorophyceae</taxon>
        <taxon>CS clade</taxon>
        <taxon>Chlamydomonadales</taxon>
        <taxon>Volvocaceae</taxon>
        <taxon>Volvox</taxon>
    </lineage>
</organism>
<feature type="compositionally biased region" description="Acidic residues" evidence="1">
    <location>
        <begin position="649"/>
        <end position="665"/>
    </location>
</feature>
<dbReference type="RefSeq" id="XP_002953455.1">
    <property type="nucleotide sequence ID" value="XM_002953409.1"/>
</dbReference>
<reference evidence="2 3" key="1">
    <citation type="journal article" date="2010" name="Science">
        <title>Genomic analysis of organismal complexity in the multicellular green alga Volvox carteri.</title>
        <authorList>
            <person name="Prochnik S.E."/>
            <person name="Umen J."/>
            <person name="Nedelcu A.M."/>
            <person name="Hallmann A."/>
            <person name="Miller S.M."/>
            <person name="Nishii I."/>
            <person name="Ferris P."/>
            <person name="Kuo A."/>
            <person name="Mitros T."/>
            <person name="Fritz-Laylin L.K."/>
            <person name="Hellsten U."/>
            <person name="Chapman J."/>
            <person name="Simakov O."/>
            <person name="Rensing S.A."/>
            <person name="Terry A."/>
            <person name="Pangilinan J."/>
            <person name="Kapitonov V."/>
            <person name="Jurka J."/>
            <person name="Salamov A."/>
            <person name="Shapiro H."/>
            <person name="Schmutz J."/>
            <person name="Grimwood J."/>
            <person name="Lindquist E."/>
            <person name="Lucas S."/>
            <person name="Grigoriev I.V."/>
            <person name="Schmitt R."/>
            <person name="Kirk D."/>
            <person name="Rokhsar D.S."/>
        </authorList>
    </citation>
    <scope>NUCLEOTIDE SEQUENCE [LARGE SCALE GENOMIC DNA]</scope>
    <source>
        <strain evidence="3">f. Nagariensis / Eve</strain>
    </source>
</reference>
<feature type="compositionally biased region" description="Polar residues" evidence="1">
    <location>
        <begin position="258"/>
        <end position="286"/>
    </location>
</feature>
<name>D8U433_VOLCA</name>
<feature type="region of interest" description="Disordered" evidence="1">
    <location>
        <begin position="642"/>
        <end position="746"/>
    </location>
</feature>
<feature type="region of interest" description="Disordered" evidence="1">
    <location>
        <begin position="251"/>
        <end position="304"/>
    </location>
</feature>
<dbReference type="GeneID" id="9625870"/>
<dbReference type="Proteomes" id="UP000001058">
    <property type="component" value="Unassembled WGS sequence"/>
</dbReference>
<dbReference type="Gene3D" id="1.25.70.10">
    <property type="entry name" value="Transcription termination factor 3, mitochondrial"/>
    <property type="match status" value="1"/>
</dbReference>
<feature type="region of interest" description="Disordered" evidence="1">
    <location>
        <begin position="186"/>
        <end position="233"/>
    </location>
</feature>
<protein>
    <submittedName>
        <fullName evidence="2">Uncharacterized protein</fullName>
    </submittedName>
</protein>
<dbReference type="KEGG" id="vcn:VOLCADRAFT_105980"/>
<feature type="compositionally biased region" description="Low complexity" evidence="1">
    <location>
        <begin position="222"/>
        <end position="233"/>
    </location>
</feature>
<dbReference type="AlphaFoldDB" id="D8U433"/>
<evidence type="ECO:0000256" key="1">
    <source>
        <dbReference type="SAM" id="MobiDB-lite"/>
    </source>
</evidence>
<keyword evidence="3" id="KW-1185">Reference proteome</keyword>
<evidence type="ECO:0000313" key="3">
    <source>
        <dbReference type="Proteomes" id="UP000001058"/>
    </source>
</evidence>
<dbReference type="EMBL" id="GL378357">
    <property type="protein sequence ID" value="EFJ45428.1"/>
    <property type="molecule type" value="Genomic_DNA"/>
</dbReference>
<gene>
    <name evidence="2" type="ORF">VOLCADRAFT_105980</name>
</gene>
<accession>D8U433</accession>
<dbReference type="STRING" id="3068.D8U433"/>
<dbReference type="OrthoDB" id="546307at2759"/>
<dbReference type="InterPro" id="IPR038538">
    <property type="entry name" value="MTERF_sf"/>
</dbReference>